<organism evidence="1 2">
    <name type="scientific">Agromyces larvae</name>
    <dbReference type="NCBI Taxonomy" id="2929802"/>
    <lineage>
        <taxon>Bacteria</taxon>
        <taxon>Bacillati</taxon>
        <taxon>Actinomycetota</taxon>
        <taxon>Actinomycetes</taxon>
        <taxon>Micrococcales</taxon>
        <taxon>Microbacteriaceae</taxon>
        <taxon>Agromyces</taxon>
    </lineage>
</organism>
<protein>
    <submittedName>
        <fullName evidence="1">Histidine phosphatase family protein</fullName>
    </submittedName>
</protein>
<dbReference type="Pfam" id="PF00300">
    <property type="entry name" value="His_Phos_1"/>
    <property type="match status" value="1"/>
</dbReference>
<reference evidence="1 2" key="1">
    <citation type="submission" date="2022-03" db="EMBL/GenBank/DDBJ databases">
        <title>Mucilaginibacter sp. isolated from the gut of Protaetia brevitarsis seulensis larvae.</title>
        <authorList>
            <person name="Won M."/>
            <person name="Kim S.-J."/>
            <person name="Kwon S.-W."/>
        </authorList>
    </citation>
    <scope>NUCLEOTIDE SEQUENCE [LARGE SCALE GENOMIC DNA]</scope>
    <source>
        <strain evidence="1 2">CFWR-12</strain>
    </source>
</reference>
<dbReference type="SUPFAM" id="SSF53254">
    <property type="entry name" value="Phosphoglycerate mutase-like"/>
    <property type="match status" value="1"/>
</dbReference>
<evidence type="ECO:0000313" key="1">
    <source>
        <dbReference type="EMBL" id="UOE42981.1"/>
    </source>
</evidence>
<dbReference type="PANTHER" id="PTHR47623:SF1">
    <property type="entry name" value="OS09G0287300 PROTEIN"/>
    <property type="match status" value="1"/>
</dbReference>
<evidence type="ECO:0000313" key="2">
    <source>
        <dbReference type="Proteomes" id="UP000832097"/>
    </source>
</evidence>
<dbReference type="InterPro" id="IPR013078">
    <property type="entry name" value="His_Pase_superF_clade-1"/>
</dbReference>
<dbReference type="Gene3D" id="3.40.50.1240">
    <property type="entry name" value="Phosphoglycerate mutase-like"/>
    <property type="match status" value="1"/>
</dbReference>
<dbReference type="CDD" id="cd07067">
    <property type="entry name" value="HP_PGM_like"/>
    <property type="match status" value="1"/>
</dbReference>
<dbReference type="PANTHER" id="PTHR47623">
    <property type="entry name" value="OS09G0287300 PROTEIN"/>
    <property type="match status" value="1"/>
</dbReference>
<dbReference type="RefSeq" id="WP_243553946.1">
    <property type="nucleotide sequence ID" value="NZ_CP094528.1"/>
</dbReference>
<name>A0ABY4BUU4_9MICO</name>
<dbReference type="InterPro" id="IPR029033">
    <property type="entry name" value="His_PPase_superfam"/>
</dbReference>
<dbReference type="Proteomes" id="UP000832097">
    <property type="component" value="Chromosome"/>
</dbReference>
<dbReference type="EMBL" id="CP094528">
    <property type="protein sequence ID" value="UOE42981.1"/>
    <property type="molecule type" value="Genomic_DNA"/>
</dbReference>
<keyword evidence="2" id="KW-1185">Reference proteome</keyword>
<accession>A0ABY4BUU4</accession>
<proteinExistence type="predicted"/>
<sequence>MKTLFIVRHAKSDWGDPALDDHDRPLNARGRHDAPAMGRRLAARGVTPDLILSSTALRARTTAAALAEAFDLEPGASVLLDASLYAASVSHLIETVRGFDDAVGAAMLVGHNPESSGLVHRLTGEAIDLPTCAVAEVAFALDRWADVSAGGLAGASYPGTLVRLDTPKD</sequence>
<dbReference type="SMART" id="SM00855">
    <property type="entry name" value="PGAM"/>
    <property type="match status" value="1"/>
</dbReference>
<gene>
    <name evidence="1" type="ORF">MTO99_12365</name>
</gene>